<dbReference type="InterPro" id="IPR017475">
    <property type="entry name" value="EPS_sugar_tfrase"/>
</dbReference>
<dbReference type="PANTHER" id="PTHR30576:SF0">
    <property type="entry name" value="UNDECAPRENYL-PHOSPHATE N-ACETYLGALACTOSAMINYL 1-PHOSPHATE TRANSFERASE-RELATED"/>
    <property type="match status" value="1"/>
</dbReference>
<dbReference type="InterPro" id="IPR003362">
    <property type="entry name" value="Bact_transf"/>
</dbReference>
<gene>
    <name evidence="9" type="ORF">BC643_3144</name>
</gene>
<comment type="caution">
    <text evidence="9">The sequence shown here is derived from an EMBL/GenBank/DDBJ whole genome shotgun (WGS) entry which is preliminary data.</text>
</comment>
<evidence type="ECO:0000256" key="4">
    <source>
        <dbReference type="ARBA" id="ARBA00022692"/>
    </source>
</evidence>
<protein>
    <submittedName>
        <fullName evidence="9">Exopolysaccharide biosynthesis polyprenyl glycosylphosphotransferase</fullName>
    </submittedName>
</protein>
<evidence type="ECO:0000256" key="1">
    <source>
        <dbReference type="ARBA" id="ARBA00004141"/>
    </source>
</evidence>
<feature type="transmembrane region" description="Helical" evidence="7">
    <location>
        <begin position="48"/>
        <end position="68"/>
    </location>
</feature>
<comment type="similarity">
    <text evidence="2">Belongs to the bacterial sugar transferase family.</text>
</comment>
<feature type="transmembrane region" description="Helical" evidence="7">
    <location>
        <begin position="286"/>
        <end position="310"/>
    </location>
</feature>
<keyword evidence="3 9" id="KW-0808">Transferase</keyword>
<dbReference type="PANTHER" id="PTHR30576">
    <property type="entry name" value="COLANIC BIOSYNTHESIS UDP-GLUCOSE LIPID CARRIER TRANSFERASE"/>
    <property type="match status" value="1"/>
</dbReference>
<proteinExistence type="inferred from homology"/>
<dbReference type="RefSeq" id="WP_120273946.1">
    <property type="nucleotide sequence ID" value="NZ_RAPN01000001.1"/>
</dbReference>
<feature type="transmembrane region" description="Helical" evidence="7">
    <location>
        <begin position="113"/>
        <end position="134"/>
    </location>
</feature>
<organism evidence="9 10">
    <name type="scientific">Mangrovibacterium diazotrophicum</name>
    <dbReference type="NCBI Taxonomy" id="1261403"/>
    <lineage>
        <taxon>Bacteria</taxon>
        <taxon>Pseudomonadati</taxon>
        <taxon>Bacteroidota</taxon>
        <taxon>Bacteroidia</taxon>
        <taxon>Marinilabiliales</taxon>
        <taxon>Prolixibacteraceae</taxon>
        <taxon>Mangrovibacterium</taxon>
    </lineage>
</organism>
<keyword evidence="4 7" id="KW-0812">Transmembrane</keyword>
<evidence type="ECO:0000313" key="10">
    <source>
        <dbReference type="Proteomes" id="UP000283387"/>
    </source>
</evidence>
<evidence type="ECO:0000313" key="9">
    <source>
        <dbReference type="EMBL" id="RKD92767.1"/>
    </source>
</evidence>
<dbReference type="Pfam" id="PF13727">
    <property type="entry name" value="CoA_binding_3"/>
    <property type="match status" value="1"/>
</dbReference>
<evidence type="ECO:0000256" key="6">
    <source>
        <dbReference type="ARBA" id="ARBA00023136"/>
    </source>
</evidence>
<reference evidence="9 10" key="1">
    <citation type="submission" date="2018-09" db="EMBL/GenBank/DDBJ databases">
        <title>Genomic Encyclopedia of Archaeal and Bacterial Type Strains, Phase II (KMG-II): from individual species to whole genera.</title>
        <authorList>
            <person name="Goeker M."/>
        </authorList>
    </citation>
    <scope>NUCLEOTIDE SEQUENCE [LARGE SCALE GENOMIC DNA]</scope>
    <source>
        <strain evidence="9 10">DSM 27148</strain>
    </source>
</reference>
<dbReference type="GO" id="GO:0016020">
    <property type="term" value="C:membrane"/>
    <property type="evidence" value="ECO:0007669"/>
    <property type="project" value="UniProtKB-SubCell"/>
</dbReference>
<evidence type="ECO:0000256" key="2">
    <source>
        <dbReference type="ARBA" id="ARBA00006464"/>
    </source>
</evidence>
<dbReference type="OrthoDB" id="9808602at2"/>
<evidence type="ECO:0000256" key="3">
    <source>
        <dbReference type="ARBA" id="ARBA00022679"/>
    </source>
</evidence>
<dbReference type="GO" id="GO:0016780">
    <property type="term" value="F:phosphotransferase activity, for other substituted phosphate groups"/>
    <property type="evidence" value="ECO:0007669"/>
    <property type="project" value="TreeGrafter"/>
</dbReference>
<accession>A0A419WBD6</accession>
<dbReference type="Proteomes" id="UP000283387">
    <property type="component" value="Unassembled WGS sequence"/>
</dbReference>
<feature type="domain" description="Bacterial sugar transferase" evidence="8">
    <location>
        <begin position="284"/>
        <end position="466"/>
    </location>
</feature>
<comment type="subcellular location">
    <subcellularLocation>
        <location evidence="1">Membrane</location>
        <topology evidence="1">Multi-pass membrane protein</topology>
    </subcellularLocation>
</comment>
<name>A0A419WBD6_9BACT</name>
<keyword evidence="10" id="KW-1185">Reference proteome</keyword>
<keyword evidence="5 7" id="KW-1133">Transmembrane helix</keyword>
<dbReference type="Pfam" id="PF02397">
    <property type="entry name" value="Bac_transf"/>
    <property type="match status" value="1"/>
</dbReference>
<evidence type="ECO:0000256" key="7">
    <source>
        <dbReference type="SAM" id="Phobius"/>
    </source>
</evidence>
<feature type="transmembrane region" description="Helical" evidence="7">
    <location>
        <begin position="7"/>
        <end position="28"/>
    </location>
</feature>
<sequence>MDSKKTRIIYLFFDVLAACLSWFLFYTYRKIYIERAALGSEISLDYTSRFYLALLIIPSFWILIYYVTGYYSNVCRKSRLIELNQTFFTSLGGVVILFFSLLLDDYVNTYKNYYRLFFTLLGLHFGITYLFRIIHTSIIAHKIHRREYGFNTLLIGGDEKAVQLYQDLTTQNRPSGNRLIGFVKTGHEQTMPLENQLPCLGNAEDIPQIISTNQVEEVIITFDTSQHSLLSQILILLQKFNVVVWGIPDLYDILSGNKKTNNLYGRPLFKISNGIMPVWEANVKRILDVVLSVVGLLIFLPVSLIIAILIKAESKGPIVYSQTRVGRYGKPFKIYKFRSMVADAESNGPELSSDHDSRITKIGRFLRKTHLDEIPQFCNVIVGTMSLVGPRPERQFYIDQLVEKAPQYNLLHKVRPGITSWGQVKYGYASNIEEMLERLPYDLVYMKNASLYLDFKIMIYSILEIFHGKGK</sequence>
<dbReference type="AlphaFoldDB" id="A0A419WBD6"/>
<evidence type="ECO:0000256" key="5">
    <source>
        <dbReference type="ARBA" id="ARBA00022989"/>
    </source>
</evidence>
<feature type="transmembrane region" description="Helical" evidence="7">
    <location>
        <begin position="80"/>
        <end position="101"/>
    </location>
</feature>
<dbReference type="NCBIfam" id="TIGR03025">
    <property type="entry name" value="EPS_sugtrans"/>
    <property type="match status" value="1"/>
</dbReference>
<dbReference type="EMBL" id="RAPN01000001">
    <property type="protein sequence ID" value="RKD92767.1"/>
    <property type="molecule type" value="Genomic_DNA"/>
</dbReference>
<evidence type="ECO:0000259" key="8">
    <source>
        <dbReference type="Pfam" id="PF02397"/>
    </source>
</evidence>
<keyword evidence="6 7" id="KW-0472">Membrane</keyword>
<dbReference type="Gene3D" id="3.40.50.720">
    <property type="entry name" value="NAD(P)-binding Rossmann-like Domain"/>
    <property type="match status" value="1"/>
</dbReference>